<dbReference type="CDD" id="cd19543">
    <property type="entry name" value="DCL_NRPS"/>
    <property type="match status" value="1"/>
</dbReference>
<dbReference type="Gene3D" id="1.10.1200.10">
    <property type="entry name" value="ACP-like"/>
    <property type="match status" value="2"/>
</dbReference>
<dbReference type="SMART" id="SM00823">
    <property type="entry name" value="PKS_PP"/>
    <property type="match status" value="2"/>
</dbReference>
<dbReference type="Gene3D" id="3.30.559.30">
    <property type="entry name" value="Nonribosomal peptide synthetase, condensation domain"/>
    <property type="match status" value="3"/>
</dbReference>
<dbReference type="GO" id="GO:0043041">
    <property type="term" value="P:amino acid activation for nonribosomal peptide biosynthetic process"/>
    <property type="evidence" value="ECO:0007669"/>
    <property type="project" value="TreeGrafter"/>
</dbReference>
<dbReference type="Pfam" id="PF13193">
    <property type="entry name" value="AMP-binding_C"/>
    <property type="match status" value="2"/>
</dbReference>
<gene>
    <name evidence="8" type="ORF">CD934_23950</name>
</gene>
<dbReference type="InterPro" id="IPR001242">
    <property type="entry name" value="Condensation_dom"/>
</dbReference>
<dbReference type="SUPFAM" id="SSF56801">
    <property type="entry name" value="Acetyl-CoA synthetase-like"/>
    <property type="match status" value="2"/>
</dbReference>
<dbReference type="PROSITE" id="PS00455">
    <property type="entry name" value="AMP_BINDING"/>
    <property type="match status" value="2"/>
</dbReference>
<dbReference type="GO" id="GO:0031177">
    <property type="term" value="F:phosphopantetheine binding"/>
    <property type="evidence" value="ECO:0007669"/>
    <property type="project" value="InterPro"/>
</dbReference>
<keyword evidence="4" id="KW-0597">Phosphoprotein</keyword>
<dbReference type="InterPro" id="IPR020806">
    <property type="entry name" value="PKS_PP-bd"/>
</dbReference>
<evidence type="ECO:0000256" key="3">
    <source>
        <dbReference type="ARBA" id="ARBA00022450"/>
    </source>
</evidence>
<organism evidence="8 9">
    <name type="scientific">Streptomyces calvus</name>
    <dbReference type="NCBI Taxonomy" id="67282"/>
    <lineage>
        <taxon>Bacteria</taxon>
        <taxon>Bacillati</taxon>
        <taxon>Actinomycetota</taxon>
        <taxon>Actinomycetes</taxon>
        <taxon>Kitasatosporales</taxon>
        <taxon>Streptomycetaceae</taxon>
        <taxon>Streptomyces</taxon>
    </lineage>
</organism>
<dbReference type="InterPro" id="IPR036736">
    <property type="entry name" value="ACP-like_sf"/>
</dbReference>
<dbReference type="PANTHER" id="PTHR45527:SF1">
    <property type="entry name" value="FATTY ACID SYNTHASE"/>
    <property type="match status" value="1"/>
</dbReference>
<dbReference type="InterPro" id="IPR045851">
    <property type="entry name" value="AMP-bd_C_sf"/>
</dbReference>
<dbReference type="InterPro" id="IPR010060">
    <property type="entry name" value="NRPS_synth"/>
</dbReference>
<dbReference type="FunFam" id="3.40.50.980:FF:000001">
    <property type="entry name" value="Non-ribosomal peptide synthetase"/>
    <property type="match status" value="1"/>
</dbReference>
<evidence type="ECO:0000313" key="9">
    <source>
        <dbReference type="Proteomes" id="UP000316215"/>
    </source>
</evidence>
<dbReference type="Pfam" id="PF00668">
    <property type="entry name" value="Condensation"/>
    <property type="match status" value="3"/>
</dbReference>
<evidence type="ECO:0000256" key="6">
    <source>
        <dbReference type="ARBA" id="ARBA00023194"/>
    </source>
</evidence>
<dbReference type="InterPro" id="IPR000873">
    <property type="entry name" value="AMP-dep_synth/lig_dom"/>
</dbReference>
<dbReference type="InterPro" id="IPR006162">
    <property type="entry name" value="Ppantetheine_attach_site"/>
</dbReference>
<keyword evidence="3" id="KW-0596">Phosphopantetheine</keyword>
<dbReference type="Pfam" id="PF00501">
    <property type="entry name" value="AMP-binding"/>
    <property type="match status" value="2"/>
</dbReference>
<dbReference type="FunFam" id="3.40.50.12780:FF:000012">
    <property type="entry name" value="Non-ribosomal peptide synthetase"/>
    <property type="match status" value="1"/>
</dbReference>
<dbReference type="SUPFAM" id="SSF47336">
    <property type="entry name" value="ACP-like"/>
    <property type="match status" value="2"/>
</dbReference>
<comment type="similarity">
    <text evidence="2">Belongs to the ATP-dependent AMP-binding enzyme family.</text>
</comment>
<dbReference type="Pfam" id="PF00550">
    <property type="entry name" value="PP-binding"/>
    <property type="match status" value="2"/>
</dbReference>
<dbReference type="FunFam" id="3.30.300.30:FF:000010">
    <property type="entry name" value="Enterobactin synthetase component F"/>
    <property type="match status" value="2"/>
</dbReference>
<keyword evidence="9" id="KW-1185">Reference proteome</keyword>
<dbReference type="GO" id="GO:0017000">
    <property type="term" value="P:antibiotic biosynthetic process"/>
    <property type="evidence" value="ECO:0007669"/>
    <property type="project" value="UniProtKB-KW"/>
</dbReference>
<dbReference type="EMBL" id="CP022310">
    <property type="protein sequence ID" value="QDI71390.1"/>
    <property type="molecule type" value="Genomic_DNA"/>
</dbReference>
<evidence type="ECO:0000256" key="2">
    <source>
        <dbReference type="ARBA" id="ARBA00006432"/>
    </source>
</evidence>
<evidence type="ECO:0000256" key="4">
    <source>
        <dbReference type="ARBA" id="ARBA00022553"/>
    </source>
</evidence>
<dbReference type="SUPFAM" id="SSF52777">
    <property type="entry name" value="CoA-dependent acyltransferases"/>
    <property type="match status" value="6"/>
</dbReference>
<evidence type="ECO:0000313" key="8">
    <source>
        <dbReference type="EMBL" id="QDI71390.1"/>
    </source>
</evidence>
<dbReference type="InterPro" id="IPR025110">
    <property type="entry name" value="AMP-bd_C"/>
</dbReference>
<dbReference type="PROSITE" id="PS00012">
    <property type="entry name" value="PHOSPHOPANTETHEINE"/>
    <property type="match status" value="2"/>
</dbReference>
<dbReference type="Gene3D" id="2.30.38.10">
    <property type="entry name" value="Luciferase, Domain 3"/>
    <property type="match status" value="2"/>
</dbReference>
<dbReference type="InterPro" id="IPR023213">
    <property type="entry name" value="CAT-like_dom_sf"/>
</dbReference>
<feature type="domain" description="Carrier" evidence="7">
    <location>
        <begin position="945"/>
        <end position="1020"/>
    </location>
</feature>
<dbReference type="FunFam" id="1.10.1200.10:FF:000016">
    <property type="entry name" value="Non-ribosomal peptide synthase"/>
    <property type="match status" value="1"/>
</dbReference>
<dbReference type="NCBIfam" id="TIGR01720">
    <property type="entry name" value="NRPS-para261"/>
    <property type="match status" value="1"/>
</dbReference>
<dbReference type="GO" id="GO:0003824">
    <property type="term" value="F:catalytic activity"/>
    <property type="evidence" value="ECO:0007669"/>
    <property type="project" value="InterPro"/>
</dbReference>
<dbReference type="PANTHER" id="PTHR45527">
    <property type="entry name" value="NONRIBOSOMAL PEPTIDE SYNTHETASE"/>
    <property type="match status" value="1"/>
</dbReference>
<sequence>MSTEPSSLEAVLPLTPLQEGLLFHAQYDEQDGPDVYVMQLGMDIDGPLDVPALRSAARVLLQRHGNLRAGFRDGGARPLQFVPKQVDLPWRDVDLSELPEEEREAALREVTERDRAARFDLHHPPLLRFTVVRTAPLRHRLLVTNHHILLDGWSAPVLVRELFELYAAGGDAAALPPVTPFRYHLGWLAKQDRDAAGRAWRDALAGLDGPTLLAALPDDRSASVLPSKVAATLSPETTERLNRRVRELGLTLNTVAHAAWGLLLGRLTDRTDVTFGMTLAGRPPEIPGVHTMVGLFLNTVPVRVRLERDETLLALCRRLQDEQRALMAHQFLGLAEIQRTAGHGDLFDTLTVTENFPVDPAALDLPGGLSVAGVFSTDGAHYPLALMVIPGDSLELRFTYRADAFDEARIESYSRALTAVLEAFVADPSVPAGTVDVLDTAVRSRLLDEWSPQPAPAAAHTLPELLALRTAETPDREALVCGGLSLTYAELTDRVERIAAWLRERGVRDEEPVGIAMDRSAEYVLAVLGVIRAGAVYVPVDHRWPAARREHVLGDSGIRLILEQGDLPEDHPLPEGGVPMPPGPDRIAYIMYTSGSTGRPKGVAVTHRGIADLAADGLFAGGAQERVLLQSAHAFDASTYQMWIPLLNGGTLVVGPPGDLDIATIGRTLVEGRVTATLFTTGLFRLIAAEAPETFRSLREVWTGGEALPAAAVRQALEACPDLTVVNAYGPTEVTVMAAAHRLPAGEPVPEPVPIGRPLDGKRVLVLDSGLRLCPPGVAGELYVAGVGLARGYVGRPDLTAERFVADPYGEPGARLYRTGDVVRWREDGLLEFVGRTDNQVKLRGFRIELGEIEAVLAGHDAVGQIAVVVREDRPGVRHLVGYAVPAAGATLDTEELRTWAAERLPDYMVPRPLVALDALPLTTNGKLDVRALPAPEHTEEETRGPRTPHEELLCGLFAEVLGRETVSVHDNFFELGGHSLLATRLVSRVRSVLGVELPIRRVFEEPTVAALAARLTDTPAAARPALRPADRPERVPLSFAQRRLWFLNRMEGPSATYNIPFAVRLSGALDTAALTAAFNDVVARHEALRTVFPDSDGEPWQQILPAGHAVVDIEVSDVTEAGLPAALHAAGTAGFDLAVDLPVRAWLFRLAPDEHVLCAVVHHIAGDGWSQAPLVRDLSAAYRARLEGTAPDWRPLPVQYADYALWQRELLGDEQADDSTAATQLAYWKERLAGAPQELQLPTDRPRPAVAGHEGGTVPVHVDAALTGALRELAAKTDTTPFMVFQAALAALLSRLGAGDDIPIGTPVAGRTDAAADDLIGFFVNTLVLRTDVSGDPSFTELLRRARAAALGAYAHQDLPFERLVDLVGADRSLSHNPLFQVILAYQNNDLRAVELPGLEVTPHEMLLPVAKVDLELTLVEDTAGGGISGLLNYATDLFDRDSAERVAAHLVALLRAAVAEPARPVRTLEILPPAQREQLLTGWNDTSRPVPAGTVPELFAARAAAHADRPAVVCEDGELDYATLADRANRLARLLIERGAGPEDRVALVLPRSADLTTALLAVMTAGAAYVPVDPHHPADRIEYMLTDGDPVLVVTLTALADRLPDQIAEPVFLDSPDVVRALAGHSGAELTDADRRSPLSPDHPAYVIYTSGSTGRPKGVVVGHRGLGNLAAWQAGHLGVTADSRIGQFAAPSFDAAAWETVMALLNGATLVLTPADGPVLGDALTAFLRERAVTHATLTPTALSGADPQSAPDGLTLVLAGEAVPRDLVARWAPGRRVVNAYGPTETTVCATASGPVDGSVTPPIGGPIANTRVYVLDGALNLCPVGVAGELYVAGTGLARGYLRRPGLTAERFVADPFGEPGARLYRTGDVVRWRADGALEFVGRRDNQVKLRGFRIELGEIEAAVAGCAGVDAAAVVVREDRPGVRQLVAYVVPDGDAECAPETVRAHAAERLPEYMVPQAVVVLDALPLTVNGKLDQAALPAPEFGGDDGGRAATTDAEKIVAEAFREVLGLPEVSADAGFFELGGDSIVSIKLVGEVRKGGLVITPRDVFEHKTVAGLAAVARSADDLPEQDPDAGIGEVPLTPMTHWLRELGGRTERFHQSVLLRVPAGLGRERLTTAVRTVLDHHDALRLTLSDTAGQWSYEVRPRGAVDADGCVTRVDVTGAGTEELRAAIAEHAERAVGQLSPTDGEMLRVVWFDAGPDAPGRLLLVAHHLVVDGVSWRILVPDLAAAWQAAASGAEPALEPVGTAWRRWAQWLGELAAQPARAAQVAWWADQLRDEDVLVTAERRDPAVDTMATQSALAVTLPEDVTGRLLTAVPAAARCGVEDVFLTAFALAVADWRRRRGLGAGTSVLVDVERHGRQIPPGHDLDVSRTVGWFTSLAPVRLDLGPVSWGQVFTSSAALHKALSRVKETLREMPDEGIGYGLLRHLNPRTRDELAAYEQPQFGFNYLGRTAVADADAGDARTGDDWSMSADGEVLRELGGGDPQMPAPHAVSLNVVVEDGPAGPRLVANWTWPRRLLEPDELRRLADGWFRALTALADHAAEEQPTGLTPSDLSLIDLELDDLGVLEAEWRKTQ</sequence>
<keyword evidence="6" id="KW-0045">Antibiotic biosynthesis</keyword>
<dbReference type="GO" id="GO:0008610">
    <property type="term" value="P:lipid biosynthetic process"/>
    <property type="evidence" value="ECO:0007669"/>
    <property type="project" value="UniProtKB-ARBA"/>
</dbReference>
<reference evidence="8 9" key="1">
    <citation type="submission" date="2017-07" db="EMBL/GenBank/DDBJ databases">
        <title>The Complete Genome of Streptomyces asterosporus-ZSY.</title>
        <authorList>
            <person name="Zhang S."/>
        </authorList>
    </citation>
    <scope>NUCLEOTIDE SEQUENCE [LARGE SCALE GENOMIC DNA]</scope>
    <source>
        <strain evidence="8 9">DSM 41452</strain>
    </source>
</reference>
<dbReference type="Gene3D" id="3.40.50.980">
    <property type="match status" value="4"/>
</dbReference>
<dbReference type="GO" id="GO:0044550">
    <property type="term" value="P:secondary metabolite biosynthetic process"/>
    <property type="evidence" value="ECO:0007669"/>
    <property type="project" value="UniProtKB-ARBA"/>
</dbReference>
<name>A0A514JVH7_9ACTN</name>
<dbReference type="Gene3D" id="3.30.300.30">
    <property type="match status" value="2"/>
</dbReference>
<dbReference type="RefSeq" id="WP_142233122.1">
    <property type="nucleotide sequence ID" value="NZ_CP022310.1"/>
</dbReference>
<dbReference type="Gene3D" id="3.30.559.10">
    <property type="entry name" value="Chloramphenicol acetyltransferase-like domain"/>
    <property type="match status" value="3"/>
</dbReference>
<dbReference type="GO" id="GO:0005829">
    <property type="term" value="C:cytosol"/>
    <property type="evidence" value="ECO:0007669"/>
    <property type="project" value="TreeGrafter"/>
</dbReference>
<dbReference type="InterPro" id="IPR009081">
    <property type="entry name" value="PP-bd_ACP"/>
</dbReference>
<dbReference type="NCBIfam" id="TIGR01733">
    <property type="entry name" value="AA-adenyl-dom"/>
    <property type="match status" value="2"/>
</dbReference>
<dbReference type="Proteomes" id="UP000316215">
    <property type="component" value="Chromosome"/>
</dbReference>
<dbReference type="GO" id="GO:0072330">
    <property type="term" value="P:monocarboxylic acid biosynthetic process"/>
    <property type="evidence" value="ECO:0007669"/>
    <property type="project" value="UniProtKB-ARBA"/>
</dbReference>
<dbReference type="CDD" id="cd12117">
    <property type="entry name" value="A_NRPS_Srf_like"/>
    <property type="match status" value="1"/>
</dbReference>
<evidence type="ECO:0000259" key="7">
    <source>
        <dbReference type="PROSITE" id="PS50075"/>
    </source>
</evidence>
<comment type="cofactor">
    <cofactor evidence="1">
        <name>pantetheine 4'-phosphate</name>
        <dbReference type="ChEBI" id="CHEBI:47942"/>
    </cofactor>
</comment>
<accession>A0A514JVH7</accession>
<protein>
    <submittedName>
        <fullName evidence="8">Non-ribosomal peptide synthetase</fullName>
    </submittedName>
</protein>
<dbReference type="PROSITE" id="PS50075">
    <property type="entry name" value="CARRIER"/>
    <property type="match status" value="2"/>
</dbReference>
<dbReference type="InterPro" id="IPR020845">
    <property type="entry name" value="AMP-binding_CS"/>
</dbReference>
<proteinExistence type="inferred from homology"/>
<dbReference type="FunFam" id="3.30.559.10:FF:000012">
    <property type="entry name" value="Non-ribosomal peptide synthetase"/>
    <property type="match status" value="1"/>
</dbReference>
<dbReference type="FunFam" id="2.30.38.10:FF:000001">
    <property type="entry name" value="Non-ribosomal peptide synthetase PvdI"/>
    <property type="match status" value="2"/>
</dbReference>
<dbReference type="KEGG" id="sast:CD934_23950"/>
<evidence type="ECO:0000256" key="1">
    <source>
        <dbReference type="ARBA" id="ARBA00001957"/>
    </source>
</evidence>
<dbReference type="CDD" id="cd19540">
    <property type="entry name" value="LCL_NRPS-like"/>
    <property type="match status" value="1"/>
</dbReference>
<evidence type="ECO:0000256" key="5">
    <source>
        <dbReference type="ARBA" id="ARBA00022737"/>
    </source>
</evidence>
<dbReference type="InterPro" id="IPR010071">
    <property type="entry name" value="AA_adenyl_dom"/>
</dbReference>
<feature type="domain" description="Carrier" evidence="7">
    <location>
        <begin position="2000"/>
        <end position="2074"/>
    </location>
</feature>
<keyword evidence="5" id="KW-0677">Repeat</keyword>